<gene>
    <name evidence="6" type="primary">LOC100905359</name>
</gene>
<dbReference type="InterPro" id="IPR023631">
    <property type="entry name" value="Amidase_dom"/>
</dbReference>
<dbReference type="KEGG" id="goe:100905359"/>
<evidence type="ECO:0000256" key="2">
    <source>
        <dbReference type="PIRSR" id="PIRSR001221-1"/>
    </source>
</evidence>
<keyword evidence="6" id="KW-0378">Hydrolase</keyword>
<proteinExistence type="inferred from homology"/>
<dbReference type="InterPro" id="IPR052739">
    <property type="entry name" value="FAAH2"/>
</dbReference>
<dbReference type="PIRSF" id="PIRSF001221">
    <property type="entry name" value="Amidase_fungi"/>
    <property type="match status" value="1"/>
</dbReference>
<comment type="similarity">
    <text evidence="1">Belongs to the amidase family.</text>
</comment>
<dbReference type="PANTHER" id="PTHR43372">
    <property type="entry name" value="FATTY-ACID AMIDE HYDROLASE"/>
    <property type="match status" value="1"/>
</dbReference>
<dbReference type="Proteomes" id="UP000694867">
    <property type="component" value="Unplaced"/>
</dbReference>
<dbReference type="PROSITE" id="PS00571">
    <property type="entry name" value="AMIDASES"/>
    <property type="match status" value="1"/>
</dbReference>
<evidence type="ECO:0000259" key="4">
    <source>
        <dbReference type="Pfam" id="PF01425"/>
    </source>
</evidence>
<feature type="chain" id="PRO_5042528529" evidence="3">
    <location>
        <begin position="21"/>
        <end position="525"/>
    </location>
</feature>
<dbReference type="GO" id="GO:0012505">
    <property type="term" value="C:endomembrane system"/>
    <property type="evidence" value="ECO:0007669"/>
    <property type="project" value="TreeGrafter"/>
</dbReference>
<dbReference type="Gene3D" id="3.90.1300.10">
    <property type="entry name" value="Amidase signature (AS) domain"/>
    <property type="match status" value="1"/>
</dbReference>
<dbReference type="RefSeq" id="XP_003737250.1">
    <property type="nucleotide sequence ID" value="XM_003737202.1"/>
</dbReference>
<dbReference type="AlphaFoldDB" id="A0AAJ6VUN1"/>
<feature type="domain" description="Amidase" evidence="4">
    <location>
        <begin position="68"/>
        <end position="506"/>
    </location>
</feature>
<feature type="active site" description="Charge relay system" evidence="2">
    <location>
        <position position="129"/>
    </location>
</feature>
<evidence type="ECO:0000256" key="1">
    <source>
        <dbReference type="ARBA" id="ARBA00009199"/>
    </source>
</evidence>
<sequence>MWSSWLQFIAELVRFLLIRTYECVKYIYHQGYRDGRKKLPPLKHKFLQYPATELVQMIRDGQITSEALLSAIVERIREVEPYINAVVDQRFEDALKEARRVDQIIGSPGANLQQLFKEKPLLGLPFTVKNCVAVTGLLADIGNESRRGYRAEEDAITVQRMREAGAIPIAITNVPEMCLWIETSNHLHGRTNNPFDLHRSCGGSSGGEAAMVSSCASVWGVGSDIGGSIRIPAAWCGIPGHKPTPGLVARHGLLPHEGQPLKSTIGVLGPMARSVDDLVMMLRVLADDPTDFRFDEEVNLAELRYFFCDNDGATHVSCVDPESREQVHRVIEYLRSDFRIEATALPEAEKLADGGRYWFAYTQTKEFGELKRAFRSDPSWQPLLELFKHAAGCSERTIYAIVLSMSDERVRSNPSEVRAAYKEFESYKRRIHDLLDEDGVLILPSNITTAPFHHGTLCSPMQYFGFAGLINVLQLPSTVVPMGLSSKGIPLSVQIVAGPRHDRLTLAIAKRLENHFGGFIPPFAA</sequence>
<feature type="signal peptide" evidence="3">
    <location>
        <begin position="1"/>
        <end position="20"/>
    </location>
</feature>
<evidence type="ECO:0000256" key="3">
    <source>
        <dbReference type="SAM" id="SignalP"/>
    </source>
</evidence>
<feature type="active site" description="Charge relay system" evidence="2">
    <location>
        <position position="204"/>
    </location>
</feature>
<dbReference type="Pfam" id="PF01425">
    <property type="entry name" value="Amidase"/>
    <property type="match status" value="1"/>
</dbReference>
<dbReference type="PANTHER" id="PTHR43372:SF4">
    <property type="entry name" value="FATTY-ACID AMIDE HYDROLASE 2"/>
    <property type="match status" value="1"/>
</dbReference>
<dbReference type="GO" id="GO:0016787">
    <property type="term" value="F:hydrolase activity"/>
    <property type="evidence" value="ECO:0007669"/>
    <property type="project" value="UniProtKB-KW"/>
</dbReference>
<keyword evidence="5" id="KW-1185">Reference proteome</keyword>
<keyword evidence="3" id="KW-0732">Signal</keyword>
<evidence type="ECO:0000313" key="5">
    <source>
        <dbReference type="Proteomes" id="UP000694867"/>
    </source>
</evidence>
<name>A0AAJ6VUN1_9ACAR</name>
<feature type="active site" description="Acyl-ester intermediate" evidence="2">
    <location>
        <position position="228"/>
    </location>
</feature>
<accession>A0AAJ6VUN1</accession>
<reference evidence="6" key="1">
    <citation type="submission" date="2025-08" db="UniProtKB">
        <authorList>
            <consortium name="RefSeq"/>
        </authorList>
    </citation>
    <scope>IDENTIFICATION</scope>
</reference>
<dbReference type="InterPro" id="IPR020556">
    <property type="entry name" value="Amidase_CS"/>
</dbReference>
<dbReference type="SUPFAM" id="SSF75304">
    <property type="entry name" value="Amidase signature (AS) enzymes"/>
    <property type="match status" value="1"/>
</dbReference>
<organism evidence="5 6">
    <name type="scientific">Galendromus occidentalis</name>
    <name type="common">western predatory mite</name>
    <dbReference type="NCBI Taxonomy" id="34638"/>
    <lineage>
        <taxon>Eukaryota</taxon>
        <taxon>Metazoa</taxon>
        <taxon>Ecdysozoa</taxon>
        <taxon>Arthropoda</taxon>
        <taxon>Chelicerata</taxon>
        <taxon>Arachnida</taxon>
        <taxon>Acari</taxon>
        <taxon>Parasitiformes</taxon>
        <taxon>Mesostigmata</taxon>
        <taxon>Gamasina</taxon>
        <taxon>Phytoseioidea</taxon>
        <taxon>Phytoseiidae</taxon>
        <taxon>Typhlodrominae</taxon>
        <taxon>Galendromus</taxon>
    </lineage>
</organism>
<protein>
    <submittedName>
        <fullName evidence="6">Fatty-acid amide hydrolase 2-B</fullName>
    </submittedName>
</protein>
<dbReference type="GeneID" id="100905359"/>
<dbReference type="InterPro" id="IPR036928">
    <property type="entry name" value="AS_sf"/>
</dbReference>
<evidence type="ECO:0000313" key="6">
    <source>
        <dbReference type="RefSeq" id="XP_003737250.1"/>
    </source>
</evidence>